<dbReference type="InterPro" id="IPR029032">
    <property type="entry name" value="AhpD-like"/>
</dbReference>
<gene>
    <name evidence="1" type="ORF">METZ01_LOCUS343538</name>
</gene>
<proteinExistence type="predicted"/>
<dbReference type="EMBL" id="UINC01117919">
    <property type="protein sequence ID" value="SVC90684.1"/>
    <property type="molecule type" value="Genomic_DNA"/>
</dbReference>
<sequence length="60" mass="6791">MPRIKETGGLDGFAGVYAHCPDLFQGFMYRYGLLWSHSQLDPVLKDLIRLKSANLNGCLY</sequence>
<dbReference type="Gene3D" id="1.20.1290.10">
    <property type="entry name" value="AhpD-like"/>
    <property type="match status" value="1"/>
</dbReference>
<reference evidence="1" key="1">
    <citation type="submission" date="2018-05" db="EMBL/GenBank/DDBJ databases">
        <authorList>
            <person name="Lanie J.A."/>
            <person name="Ng W.-L."/>
            <person name="Kazmierczak K.M."/>
            <person name="Andrzejewski T.M."/>
            <person name="Davidsen T.M."/>
            <person name="Wayne K.J."/>
            <person name="Tettelin H."/>
            <person name="Glass J.I."/>
            <person name="Rusch D."/>
            <person name="Podicherti R."/>
            <person name="Tsui H.-C.T."/>
            <person name="Winkler M.E."/>
        </authorList>
    </citation>
    <scope>NUCLEOTIDE SEQUENCE</scope>
</reference>
<dbReference type="SUPFAM" id="SSF69118">
    <property type="entry name" value="AhpD-like"/>
    <property type="match status" value="1"/>
</dbReference>
<organism evidence="1">
    <name type="scientific">marine metagenome</name>
    <dbReference type="NCBI Taxonomy" id="408172"/>
    <lineage>
        <taxon>unclassified sequences</taxon>
        <taxon>metagenomes</taxon>
        <taxon>ecological metagenomes</taxon>
    </lineage>
</organism>
<evidence type="ECO:0008006" key="2">
    <source>
        <dbReference type="Google" id="ProtNLM"/>
    </source>
</evidence>
<dbReference type="AlphaFoldDB" id="A0A382QYW2"/>
<evidence type="ECO:0000313" key="1">
    <source>
        <dbReference type="EMBL" id="SVC90684.1"/>
    </source>
</evidence>
<protein>
    <recommendedName>
        <fullName evidence="2">Carboxymuconolactone decarboxylase-like domain-containing protein</fullName>
    </recommendedName>
</protein>
<accession>A0A382QYW2</accession>
<name>A0A382QYW2_9ZZZZ</name>